<evidence type="ECO:0000256" key="1">
    <source>
        <dbReference type="SAM" id="SignalP"/>
    </source>
</evidence>
<dbReference type="InterPro" id="IPR021314">
    <property type="entry name" value="DUF2911"/>
</dbReference>
<dbReference type="RefSeq" id="WP_129209933.1">
    <property type="nucleotide sequence ID" value="NZ_BMGU01000002.1"/>
</dbReference>
<organism evidence="2 3">
    <name type="scientific">Silvibacterium dinghuense</name>
    <dbReference type="NCBI Taxonomy" id="1560006"/>
    <lineage>
        <taxon>Bacteria</taxon>
        <taxon>Pseudomonadati</taxon>
        <taxon>Acidobacteriota</taxon>
        <taxon>Terriglobia</taxon>
        <taxon>Terriglobales</taxon>
        <taxon>Acidobacteriaceae</taxon>
        <taxon>Silvibacterium</taxon>
    </lineage>
</organism>
<dbReference type="Pfam" id="PF11138">
    <property type="entry name" value="DUF2911"/>
    <property type="match status" value="1"/>
</dbReference>
<protein>
    <submittedName>
        <fullName evidence="2">DUF2911 domain-containing protein</fullName>
    </submittedName>
</protein>
<evidence type="ECO:0000313" key="2">
    <source>
        <dbReference type="EMBL" id="RXS93390.1"/>
    </source>
</evidence>
<sequence length="185" mass="20476">MKRKLFACRLTLLVLVLSLFAGVRAHAQCDPHNPNPPSPPAQASVSLGGSDVTIYYCAPSMRGRKIFGSLLPYDKWWRTGANSATTIKTSTGLMIGSLMVPAGTYTLYSIPSETTWKLIVNKQTGQWGTVYKPEMDLGRTDMMKGEAPSSPVETFKISFEKTEGKKTQLHLIWENTDVYVPVEVM</sequence>
<dbReference type="OrthoDB" id="117787at2"/>
<dbReference type="EMBL" id="SDMK01000005">
    <property type="protein sequence ID" value="RXS93390.1"/>
    <property type="molecule type" value="Genomic_DNA"/>
</dbReference>
<feature type="signal peptide" evidence="1">
    <location>
        <begin position="1"/>
        <end position="27"/>
    </location>
</feature>
<gene>
    <name evidence="2" type="ORF">ESZ00_18760</name>
</gene>
<dbReference type="Proteomes" id="UP000290253">
    <property type="component" value="Unassembled WGS sequence"/>
</dbReference>
<feature type="chain" id="PRO_5020686805" evidence="1">
    <location>
        <begin position="28"/>
        <end position="185"/>
    </location>
</feature>
<dbReference type="AlphaFoldDB" id="A0A4Q1S8R6"/>
<keyword evidence="1" id="KW-0732">Signal</keyword>
<reference evidence="2 3" key="1">
    <citation type="journal article" date="2016" name="Int. J. Syst. Evol. Microbiol.">
        <title>Acidipila dinghuensis sp. nov., an acidobacterium isolated from forest soil.</title>
        <authorList>
            <person name="Jiang Y.W."/>
            <person name="Wang J."/>
            <person name="Chen M.H."/>
            <person name="Lv Y.Y."/>
            <person name="Qiu L.H."/>
        </authorList>
    </citation>
    <scope>NUCLEOTIDE SEQUENCE [LARGE SCALE GENOMIC DNA]</scope>
    <source>
        <strain evidence="2 3">DHOF10</strain>
    </source>
</reference>
<accession>A0A4Q1S8R6</accession>
<comment type="caution">
    <text evidence="2">The sequence shown here is derived from an EMBL/GenBank/DDBJ whole genome shotgun (WGS) entry which is preliminary data.</text>
</comment>
<proteinExistence type="predicted"/>
<name>A0A4Q1S8R6_9BACT</name>
<keyword evidence="3" id="KW-1185">Reference proteome</keyword>
<evidence type="ECO:0000313" key="3">
    <source>
        <dbReference type="Proteomes" id="UP000290253"/>
    </source>
</evidence>